<dbReference type="PROSITE" id="PS50157">
    <property type="entry name" value="ZINC_FINGER_C2H2_2"/>
    <property type="match status" value="2"/>
</dbReference>
<keyword evidence="7" id="KW-0779">Telomere</keyword>
<feature type="region of interest" description="Disordered" evidence="12">
    <location>
        <begin position="1012"/>
        <end position="1040"/>
    </location>
</feature>
<keyword evidence="5 11" id="KW-0863">Zinc-finger</keyword>
<feature type="compositionally biased region" description="Polar residues" evidence="12">
    <location>
        <begin position="776"/>
        <end position="786"/>
    </location>
</feature>
<organism evidence="14">
    <name type="scientific">Cladonia uncialis subsp. uncialis</name>
    <dbReference type="NCBI Taxonomy" id="180999"/>
    <lineage>
        <taxon>Eukaryota</taxon>
        <taxon>Fungi</taxon>
        <taxon>Dikarya</taxon>
        <taxon>Ascomycota</taxon>
        <taxon>Pezizomycotina</taxon>
        <taxon>Lecanoromycetes</taxon>
        <taxon>OSLEUM clade</taxon>
        <taxon>Lecanoromycetidae</taxon>
        <taxon>Lecanorales</taxon>
        <taxon>Lecanorineae</taxon>
        <taxon>Cladoniaceae</taxon>
        <taxon>Cladonia</taxon>
    </lineage>
</organism>
<dbReference type="PROSITE" id="PS00028">
    <property type="entry name" value="ZINC_FINGER_C2H2_1"/>
    <property type="match status" value="2"/>
</dbReference>
<dbReference type="InterPro" id="IPR051061">
    <property type="entry name" value="Zinc_finger_trans_reg"/>
</dbReference>
<evidence type="ECO:0000256" key="8">
    <source>
        <dbReference type="ARBA" id="ARBA00023015"/>
    </source>
</evidence>
<feature type="compositionally biased region" description="Polar residues" evidence="12">
    <location>
        <begin position="452"/>
        <end position="495"/>
    </location>
</feature>
<feature type="region of interest" description="Disordered" evidence="12">
    <location>
        <begin position="1189"/>
        <end position="1304"/>
    </location>
</feature>
<evidence type="ECO:0000313" key="14">
    <source>
        <dbReference type="EMBL" id="AUW30904.1"/>
    </source>
</evidence>
<keyword evidence="4" id="KW-0479">Metal-binding</keyword>
<keyword evidence="3" id="KW-0158">Chromosome</keyword>
<evidence type="ECO:0000256" key="10">
    <source>
        <dbReference type="ARBA" id="ARBA00023242"/>
    </source>
</evidence>
<evidence type="ECO:0000256" key="2">
    <source>
        <dbReference type="ARBA" id="ARBA00004574"/>
    </source>
</evidence>
<feature type="compositionally biased region" description="Low complexity" evidence="12">
    <location>
        <begin position="1211"/>
        <end position="1220"/>
    </location>
</feature>
<proteinExistence type="predicted"/>
<dbReference type="GO" id="GO:0005697">
    <property type="term" value="C:telomerase holoenzyme complex"/>
    <property type="evidence" value="ECO:0007669"/>
    <property type="project" value="InterPro"/>
</dbReference>
<dbReference type="Pfam" id="PF10341">
    <property type="entry name" value="TPP1"/>
    <property type="match status" value="1"/>
</dbReference>
<feature type="region of interest" description="Disordered" evidence="12">
    <location>
        <begin position="971"/>
        <end position="994"/>
    </location>
</feature>
<evidence type="ECO:0000256" key="1">
    <source>
        <dbReference type="ARBA" id="ARBA00004123"/>
    </source>
</evidence>
<accession>A0A2K9YDH0</accession>
<feature type="compositionally biased region" description="Polar residues" evidence="12">
    <location>
        <begin position="796"/>
        <end position="806"/>
    </location>
</feature>
<feature type="domain" description="C2H2-type" evidence="13">
    <location>
        <begin position="567"/>
        <end position="596"/>
    </location>
</feature>
<dbReference type="InterPro" id="IPR019437">
    <property type="entry name" value="TPP1/Est3"/>
</dbReference>
<dbReference type="GO" id="GO:0000781">
    <property type="term" value="C:chromosome, telomeric region"/>
    <property type="evidence" value="ECO:0007669"/>
    <property type="project" value="UniProtKB-SubCell"/>
</dbReference>
<evidence type="ECO:0000256" key="9">
    <source>
        <dbReference type="ARBA" id="ARBA00023163"/>
    </source>
</evidence>
<evidence type="ECO:0000256" key="11">
    <source>
        <dbReference type="PROSITE-ProRule" id="PRU00042"/>
    </source>
</evidence>
<dbReference type="Gene3D" id="3.30.160.60">
    <property type="entry name" value="Classic Zinc Finger"/>
    <property type="match status" value="1"/>
</dbReference>
<feature type="compositionally biased region" description="Polar residues" evidence="12">
    <location>
        <begin position="177"/>
        <end position="196"/>
    </location>
</feature>
<feature type="region of interest" description="Disordered" evidence="12">
    <location>
        <begin position="678"/>
        <end position="822"/>
    </location>
</feature>
<dbReference type="PANTHER" id="PTHR46179">
    <property type="entry name" value="ZINC FINGER PROTEIN"/>
    <property type="match status" value="1"/>
</dbReference>
<feature type="region of interest" description="Disordered" evidence="12">
    <location>
        <begin position="614"/>
        <end position="655"/>
    </location>
</feature>
<sequence length="1498" mass="162301">MSALLDEWIGKTVEQELGEALRWRQDTANSSLNVGKVGDLAIEDDGSNLRLKSSKRRIVQIIKFEAFGEPLKATVSDGISRIKVKISSDASQRYRAKNKRSLTHGTPGGLIQLLDFEIVATHLGPRPERVTIDVNDFKSLGSNGSGNFGFATPYSVESRLEIKQLLQNLENLRNRNSQGDHLSPNPSIRSQFSTASSVEESDSVSQAVFATQSPFAAMPAARRLNSRVAGNQSGFGFPAGTDDRDTAAFSNGGLSKNSAPGNSLAESEHIRSGRPTVNGKKDISHASAALLGLVQQAAQPMAKVNPVLQATNRTPAVMPNLGDKVTRTGGEGGMGDANPPPVPFTVPSQDFPFKEAATSIPEPAANHESAPTANTREQIHHPIRNRISNRDVRIPKDQALLLNSEDSWLPALPGHRGPVANIPISILGSLNREADLSVLRTTNPLKRKRGGTATSEAQGVHSGTSYESESDIQISSGQWPSSPDHNQLPPDSSMGSAKFPEVHDKTRSVAPSTSGSLSRKLANLSPSSSVIAIMPPGIANGQASTRSSKAPSPSVISNSAGEDKHTFKCHIVNCGRPYKSAVALKYHTERHHNSKESREKFKCTEENCNKSYTTSGGLNHHVKHHHSSKNSQVDTPKSSNQVSVESSADKEMSVSLHVVSQSSESDLEMKVPDALQKDGNVNAAPLPMQQFPSTASQPELPFTQVKRTPYPNGQIRSAQLPSPLGPVSHGHPAGSLPDSASQVNLSVSEHPARPGAKMQAPTADGESPIPKRPETGKTTVNINGSNDVIEGDTNKPDSQPENQVSFEQRVPRAESADQLPRRAGINGIITSYRRAETEQLIGSDHGGDKVKRKPEDATFLSPNVSKRRKRLEFPATFETLEEVEDRQDPSAGARRIRKEFLASRKGSESSTPIQSPTKLLPDRFNETLPPAELLSAGPEATQTGTTVRGKVDAKDVSGQQTAIAEGLLPADVQKSPSPGIDLDSIESTADDPHSATVTTMQLDQTIQSVEHEVDVDNPTNQQEGYLTGPDDGEARPGAQDQHQEITEIDQVSEPIVKDHLLQNTEVSVPNQEAQSAPASIFDIFKATYPSYTGDIKHFVTMCTKISTLLRAGRMEYQSLWDDFIIRQKTEYANYVIGCTEGGEDPMAYEDYYSNVIMETRYRNLVLTRRNLEEALSLIPQGSEVAATAHEIKGKDNTNRKSTAYPQIGPLSPSASSVVPSGRKPASIIDLTGGDQRTHKDSSPTDKQTPSRRSIPWKEHGSPLGSDASQTSPGSSQHARFKEFMNTSKISRSPVHKPTARNRHDRPVSRGAMIISGWGVSPNEIIKTKYFDSITQKQVNLMKDIAHDVDLAEGRRLIETQIRSRTQLMSGIAMPKLTDEDLEAVKEAVSQKKPALAEGQTLRSRVGNDPSMTTSDPMSTSQANASEGLRDPSGSDQWWRDDSSPFNIFARAYASIKAGHGNAFAKTNVVDAESGHRDGGAGGRSQRRTRRIDILKWEL</sequence>
<evidence type="ECO:0000256" key="3">
    <source>
        <dbReference type="ARBA" id="ARBA00022454"/>
    </source>
</evidence>
<feature type="compositionally biased region" description="Polar residues" evidence="12">
    <location>
        <begin position="1266"/>
        <end position="1277"/>
    </location>
</feature>
<feature type="region of interest" description="Disordered" evidence="12">
    <location>
        <begin position="235"/>
        <end position="280"/>
    </location>
</feature>
<feature type="compositionally biased region" description="Basic and acidic residues" evidence="12">
    <location>
        <begin position="1189"/>
        <end position="1198"/>
    </location>
</feature>
<reference evidence="14" key="1">
    <citation type="submission" date="2017-12" db="EMBL/GenBank/DDBJ databases">
        <title>Genome Sequencing Reveals a Rich Biosynthetic Potential.</title>
        <authorList>
            <person name="Bertrand R.L."/>
            <person name="Abdel-Hameed M.E."/>
            <person name="Sorensen J.L."/>
        </authorList>
    </citation>
    <scope>NUCLEOTIDE SEQUENCE</scope>
</reference>
<dbReference type="GO" id="GO:0042162">
    <property type="term" value="F:telomeric DNA binding"/>
    <property type="evidence" value="ECO:0007669"/>
    <property type="project" value="InterPro"/>
</dbReference>
<feature type="compositionally biased region" description="Polar residues" evidence="12">
    <location>
        <begin position="248"/>
        <end position="265"/>
    </location>
</feature>
<dbReference type="EMBL" id="MG777482">
    <property type="protein sequence ID" value="AUW30904.1"/>
    <property type="molecule type" value="Genomic_DNA"/>
</dbReference>
<keyword evidence="9" id="KW-0804">Transcription</keyword>
<dbReference type="InterPro" id="IPR013087">
    <property type="entry name" value="Znf_C2H2_type"/>
</dbReference>
<evidence type="ECO:0000256" key="4">
    <source>
        <dbReference type="ARBA" id="ARBA00022723"/>
    </source>
</evidence>
<dbReference type="GO" id="GO:0007004">
    <property type="term" value="P:telomere maintenance via telomerase"/>
    <property type="evidence" value="ECO:0007669"/>
    <property type="project" value="InterPro"/>
</dbReference>
<keyword evidence="8" id="KW-0805">Transcription regulation</keyword>
<comment type="subcellular location">
    <subcellularLocation>
        <location evidence="2">Chromosome</location>
        <location evidence="2">Telomere</location>
    </subcellularLocation>
    <subcellularLocation>
        <location evidence="1">Nucleus</location>
    </subcellularLocation>
</comment>
<feature type="region of interest" description="Disordered" evidence="12">
    <location>
        <begin position="175"/>
        <end position="196"/>
    </location>
</feature>
<feature type="compositionally biased region" description="Polar residues" evidence="12">
    <location>
        <begin position="738"/>
        <end position="747"/>
    </location>
</feature>
<feature type="compositionally biased region" description="Basic residues" evidence="12">
    <location>
        <begin position="1293"/>
        <end position="1303"/>
    </location>
</feature>
<evidence type="ECO:0000256" key="5">
    <source>
        <dbReference type="ARBA" id="ARBA00022771"/>
    </source>
</evidence>
<name>A0A2K9YDH0_CLAUC</name>
<keyword evidence="6" id="KW-0862">Zinc</keyword>
<evidence type="ECO:0000259" key="13">
    <source>
        <dbReference type="PROSITE" id="PS50157"/>
    </source>
</evidence>
<dbReference type="GO" id="GO:0006357">
    <property type="term" value="P:regulation of transcription by RNA polymerase II"/>
    <property type="evidence" value="ECO:0007669"/>
    <property type="project" value="TreeGrafter"/>
</dbReference>
<evidence type="ECO:0000256" key="6">
    <source>
        <dbReference type="ARBA" id="ARBA00022833"/>
    </source>
</evidence>
<evidence type="ECO:0000256" key="12">
    <source>
        <dbReference type="SAM" id="MobiDB-lite"/>
    </source>
</evidence>
<keyword evidence="10" id="KW-0539">Nucleus</keyword>
<feature type="compositionally biased region" description="Polar residues" evidence="12">
    <location>
        <begin position="632"/>
        <end position="646"/>
    </location>
</feature>
<feature type="compositionally biased region" description="Polar residues" evidence="12">
    <location>
        <begin position="908"/>
        <end position="917"/>
    </location>
</feature>
<feature type="region of interest" description="Disordered" evidence="12">
    <location>
        <begin position="441"/>
        <end position="521"/>
    </location>
</feature>
<dbReference type="GO" id="GO:0008270">
    <property type="term" value="F:zinc ion binding"/>
    <property type="evidence" value="ECO:0007669"/>
    <property type="project" value="UniProtKB-KW"/>
</dbReference>
<protein>
    <recommendedName>
        <fullName evidence="13">C2H2-type domain-containing protein</fullName>
    </recommendedName>
</protein>
<dbReference type="SMART" id="SM00355">
    <property type="entry name" value="ZnF_C2H2"/>
    <property type="match status" value="2"/>
</dbReference>
<dbReference type="PANTHER" id="PTHR46179:SF13">
    <property type="entry name" value="C2H2-TYPE DOMAIN-CONTAINING PROTEIN"/>
    <property type="match status" value="1"/>
</dbReference>
<feature type="region of interest" description="Disordered" evidence="12">
    <location>
        <begin position="900"/>
        <end position="921"/>
    </location>
</feature>
<feature type="compositionally biased region" description="Low complexity" evidence="12">
    <location>
        <begin position="1408"/>
        <end position="1420"/>
    </location>
</feature>
<feature type="region of interest" description="Disordered" evidence="12">
    <location>
        <begin position="1389"/>
        <end position="1437"/>
    </location>
</feature>
<feature type="domain" description="C2H2-type" evidence="13">
    <location>
        <begin position="601"/>
        <end position="631"/>
    </location>
</feature>
<feature type="compositionally biased region" description="Polar residues" evidence="12">
    <location>
        <begin position="541"/>
        <end position="560"/>
    </location>
</feature>
<feature type="region of interest" description="Disordered" evidence="12">
    <location>
        <begin position="541"/>
        <end position="561"/>
    </location>
</feature>
<evidence type="ECO:0000256" key="7">
    <source>
        <dbReference type="ARBA" id="ARBA00022895"/>
    </source>
</evidence>